<keyword evidence="3" id="KW-1185">Reference proteome</keyword>
<evidence type="ECO:0000313" key="2">
    <source>
        <dbReference type="EMBL" id="MBA0671408.1"/>
    </source>
</evidence>
<comment type="caution">
    <text evidence="2">The sequence shown here is derived from an EMBL/GenBank/DDBJ whole genome shotgun (WGS) entry which is preliminary data.</text>
</comment>
<evidence type="ECO:0000256" key="1">
    <source>
        <dbReference type="SAM" id="Phobius"/>
    </source>
</evidence>
<evidence type="ECO:0000313" key="3">
    <source>
        <dbReference type="Proteomes" id="UP000593573"/>
    </source>
</evidence>
<sequence>HSSKQDSFGLGLLLIPLLGLLISSEFYRYLEVLYRNKSKQ</sequence>
<name>A0A7J8W8S4_9ROSI</name>
<dbReference type="Proteomes" id="UP000593573">
    <property type="component" value="Unassembled WGS sequence"/>
</dbReference>
<keyword evidence="1" id="KW-0472">Membrane</keyword>
<reference evidence="2 3" key="1">
    <citation type="journal article" date="2019" name="Genome Biol. Evol.">
        <title>Insights into the evolution of the New World diploid cottons (Gossypium, subgenus Houzingenia) based on genome sequencing.</title>
        <authorList>
            <person name="Grover C.E."/>
            <person name="Arick M.A. 2nd"/>
            <person name="Thrash A."/>
            <person name="Conover J.L."/>
            <person name="Sanders W.S."/>
            <person name="Peterson D.G."/>
            <person name="Frelichowski J.E."/>
            <person name="Scheffler J.A."/>
            <person name="Scheffler B.E."/>
            <person name="Wendel J.F."/>
        </authorList>
    </citation>
    <scope>NUCLEOTIDE SEQUENCE [LARGE SCALE GENOMIC DNA]</scope>
    <source>
        <strain evidence="2">57</strain>
        <tissue evidence="2">Leaf</tissue>
    </source>
</reference>
<accession>A0A7J8W8S4</accession>
<protein>
    <submittedName>
        <fullName evidence="2">Uncharacterized protein</fullName>
    </submittedName>
</protein>
<proteinExistence type="predicted"/>
<keyword evidence="1" id="KW-0812">Transmembrane</keyword>
<feature type="transmembrane region" description="Helical" evidence="1">
    <location>
        <begin position="12"/>
        <end position="30"/>
    </location>
</feature>
<dbReference type="AlphaFoldDB" id="A0A7J8W8S4"/>
<dbReference type="EMBL" id="JABFAB010240774">
    <property type="protein sequence ID" value="MBA0671408.1"/>
    <property type="molecule type" value="Genomic_DNA"/>
</dbReference>
<organism evidence="2 3">
    <name type="scientific">Gossypium klotzschianum</name>
    <dbReference type="NCBI Taxonomy" id="34286"/>
    <lineage>
        <taxon>Eukaryota</taxon>
        <taxon>Viridiplantae</taxon>
        <taxon>Streptophyta</taxon>
        <taxon>Embryophyta</taxon>
        <taxon>Tracheophyta</taxon>
        <taxon>Spermatophyta</taxon>
        <taxon>Magnoliopsida</taxon>
        <taxon>eudicotyledons</taxon>
        <taxon>Gunneridae</taxon>
        <taxon>Pentapetalae</taxon>
        <taxon>rosids</taxon>
        <taxon>malvids</taxon>
        <taxon>Malvales</taxon>
        <taxon>Malvaceae</taxon>
        <taxon>Malvoideae</taxon>
        <taxon>Gossypium</taxon>
    </lineage>
</organism>
<keyword evidence="1" id="KW-1133">Transmembrane helix</keyword>
<feature type="non-terminal residue" evidence="2">
    <location>
        <position position="1"/>
    </location>
</feature>
<gene>
    <name evidence="2" type="ORF">Goklo_024666</name>
</gene>